<comment type="caution">
    <text evidence="1">The sequence shown here is derived from an EMBL/GenBank/DDBJ whole genome shotgun (WGS) entry which is preliminary data.</text>
</comment>
<gene>
    <name evidence="1" type="ORF">AA415_01534</name>
</gene>
<dbReference type="EMBL" id="LRGC01000005">
    <property type="protein sequence ID" value="KWR55747.1"/>
    <property type="molecule type" value="Genomic_DNA"/>
</dbReference>
<dbReference type="AlphaFoldDB" id="A0A108T9L2"/>
<reference evidence="1 2" key="1">
    <citation type="journal article" date="2016" name="BMC Genomics">
        <title>Type VI secretion systems of human gut Bacteroidales segregate into three genetic architectures, two of which are contained on mobile genetic elements.</title>
        <authorList>
            <person name="Coyne M.J."/>
            <person name="Roelofs K.G."/>
            <person name="Comstock L.E."/>
        </authorList>
    </citation>
    <scope>NUCLEOTIDE SEQUENCE [LARGE SCALE GENOMIC DNA]</scope>
    <source>
        <strain evidence="1 2">CL09T03C01</strain>
    </source>
</reference>
<proteinExistence type="predicted"/>
<dbReference type="STRING" id="46506.AA415_01534"/>
<dbReference type="Proteomes" id="UP000056419">
    <property type="component" value="Unassembled WGS sequence"/>
</dbReference>
<protein>
    <submittedName>
        <fullName evidence="1">Uncharacterized protein</fullName>
    </submittedName>
</protein>
<sequence>MHTVMGRYLKIIGLLVLALALWQTLGAVFTSDGGVSTGDSTDIQAVTAAHSQDGTCFTSPQLPYLPVAELASNSGHLHSLAMSRIQRSYIAEYIFSLKDWVDKLARREAVLSLHKEKLYDSTAYYGCKPVCEYYIFTLRRILI</sequence>
<accession>A0A108T9L2</accession>
<dbReference type="PATRIC" id="fig|46506.5.peg.1628"/>
<keyword evidence="2" id="KW-1185">Reference proteome</keyword>
<evidence type="ECO:0000313" key="2">
    <source>
        <dbReference type="Proteomes" id="UP000056419"/>
    </source>
</evidence>
<name>A0A108T9L2_BACSE</name>
<organism evidence="1 2">
    <name type="scientific">Bacteroides stercoris</name>
    <dbReference type="NCBI Taxonomy" id="46506"/>
    <lineage>
        <taxon>Bacteria</taxon>
        <taxon>Pseudomonadati</taxon>
        <taxon>Bacteroidota</taxon>
        <taxon>Bacteroidia</taxon>
        <taxon>Bacteroidales</taxon>
        <taxon>Bacteroidaceae</taxon>
        <taxon>Bacteroides</taxon>
    </lineage>
</organism>
<evidence type="ECO:0000313" key="1">
    <source>
        <dbReference type="EMBL" id="KWR55747.1"/>
    </source>
</evidence>